<dbReference type="PANTHER" id="PTHR30344">
    <property type="entry name" value="6-PHOSPHOGLUCONOLACTONASE-RELATED"/>
    <property type="match status" value="1"/>
</dbReference>
<name>A0ABS1N9Q1_9ACTN</name>
<evidence type="ECO:0000313" key="3">
    <source>
        <dbReference type="EMBL" id="MBL1096682.1"/>
    </source>
</evidence>
<evidence type="ECO:0000313" key="4">
    <source>
        <dbReference type="Proteomes" id="UP000634229"/>
    </source>
</evidence>
<organism evidence="3 4">
    <name type="scientific">Streptomyces coffeae</name>
    <dbReference type="NCBI Taxonomy" id="621382"/>
    <lineage>
        <taxon>Bacteria</taxon>
        <taxon>Bacillati</taxon>
        <taxon>Actinomycetota</taxon>
        <taxon>Actinomycetes</taxon>
        <taxon>Kitasatosporales</taxon>
        <taxon>Streptomycetaceae</taxon>
        <taxon>Streptomyces</taxon>
    </lineage>
</organism>
<dbReference type="SUPFAM" id="SSF51004">
    <property type="entry name" value="C-terminal (heme d1) domain of cytochrome cd1-nitrite reductase"/>
    <property type="match status" value="1"/>
</dbReference>
<dbReference type="InterPro" id="IPR011048">
    <property type="entry name" value="Haem_d1_sf"/>
</dbReference>
<dbReference type="PANTHER" id="PTHR30344:SF1">
    <property type="entry name" value="6-PHOSPHOGLUCONOLACTONASE"/>
    <property type="match status" value="1"/>
</dbReference>
<dbReference type="Proteomes" id="UP000634229">
    <property type="component" value="Unassembled WGS sequence"/>
</dbReference>
<protein>
    <submittedName>
        <fullName evidence="3">Lactonase family protein</fullName>
    </submittedName>
</protein>
<dbReference type="EMBL" id="JAERRF010000004">
    <property type="protein sequence ID" value="MBL1096682.1"/>
    <property type="molecule type" value="Genomic_DNA"/>
</dbReference>
<dbReference type="InterPro" id="IPR050282">
    <property type="entry name" value="Cycloisomerase_2"/>
</dbReference>
<accession>A0ABS1N9Q1</accession>
<gene>
    <name evidence="3" type="ORF">JK363_08405</name>
</gene>
<dbReference type="Gene3D" id="2.130.10.10">
    <property type="entry name" value="YVTN repeat-like/Quinoprotein amine dehydrogenase"/>
    <property type="match status" value="1"/>
</dbReference>
<comment type="similarity">
    <text evidence="1">Belongs to the cycloisomerase 2 family.</text>
</comment>
<dbReference type="RefSeq" id="WP_201873343.1">
    <property type="nucleotide sequence ID" value="NZ_JAERRF010000004.1"/>
</dbReference>
<comment type="caution">
    <text evidence="3">The sequence shown here is derived from an EMBL/GenBank/DDBJ whole genome shotgun (WGS) entry which is preliminary data.</text>
</comment>
<dbReference type="InterPro" id="IPR015943">
    <property type="entry name" value="WD40/YVTN_repeat-like_dom_sf"/>
</dbReference>
<dbReference type="InterPro" id="IPR019405">
    <property type="entry name" value="Lactonase_7-beta_prop"/>
</dbReference>
<evidence type="ECO:0000256" key="1">
    <source>
        <dbReference type="ARBA" id="ARBA00005564"/>
    </source>
</evidence>
<sequence length="349" mass="35879">MAGTDMGQRAYIGSFTSEGGAGITVASLDAESGALRPRHTTDAVANPSYLALAPGGDLLYAVRETDDGVAAALTVADPGRPPALLAGPVSVRGAGPTHLALAAGQLFTANYVSGSVTALPVLDGGVLGEPTAMFQGEGSGPHPERQRGPHAHAVRPDPSGRWLLSVDLGTDSVRIHRLPGLRPHGAVRMRPGSGPRHLTFHPRGERAYVINELEPTITTCRWDAANGTLEPLGETPVLPEGGAGGAGESFPSEAVVSEDGRFIWAAARGADTVTTFALDASGDRPEPVTTIPCGGSWPRDLVLGPSGRHLYAANERSGDVTWFTVDPTTGVPSRAGSIEVPAASCVVFG</sequence>
<keyword evidence="4" id="KW-1185">Reference proteome</keyword>
<evidence type="ECO:0000256" key="2">
    <source>
        <dbReference type="SAM" id="MobiDB-lite"/>
    </source>
</evidence>
<feature type="region of interest" description="Disordered" evidence="2">
    <location>
        <begin position="136"/>
        <end position="160"/>
    </location>
</feature>
<reference evidence="3 4" key="1">
    <citation type="submission" date="2021-01" db="EMBL/GenBank/DDBJ databases">
        <title>WGS of actinomycetes isolated from Thailand.</title>
        <authorList>
            <person name="Thawai C."/>
        </authorList>
    </citation>
    <scope>NUCLEOTIDE SEQUENCE [LARGE SCALE GENOMIC DNA]</scope>
    <source>
        <strain evidence="3 4">CA1R205</strain>
    </source>
</reference>
<proteinExistence type="inferred from homology"/>
<dbReference type="Pfam" id="PF10282">
    <property type="entry name" value="Lactonase"/>
    <property type="match status" value="1"/>
</dbReference>